<dbReference type="AlphaFoldDB" id="A0A0M3JYT7"/>
<dbReference type="Gene3D" id="3.40.50.1820">
    <property type="entry name" value="alpha/beta hydrolase"/>
    <property type="match status" value="1"/>
</dbReference>
<evidence type="ECO:0000313" key="10">
    <source>
        <dbReference type="WBParaSite" id="ASIM_0001362801-mRNA-1"/>
    </source>
</evidence>
<keyword evidence="3 5" id="KW-0442">Lipid degradation</keyword>
<evidence type="ECO:0000256" key="5">
    <source>
        <dbReference type="PIRNR" id="PIRNR018169"/>
    </source>
</evidence>
<evidence type="ECO:0000256" key="1">
    <source>
        <dbReference type="ARBA" id="ARBA00013201"/>
    </source>
</evidence>
<dbReference type="PIRSF" id="PIRSF018169">
    <property type="entry name" value="PAF_acetylhydrolase"/>
    <property type="match status" value="1"/>
</dbReference>
<dbReference type="GO" id="GO:0016042">
    <property type="term" value="P:lipid catabolic process"/>
    <property type="evidence" value="ECO:0007669"/>
    <property type="project" value="UniProtKB-KW"/>
</dbReference>
<evidence type="ECO:0000313" key="8">
    <source>
        <dbReference type="EMBL" id="VDK48823.1"/>
    </source>
</evidence>
<dbReference type="Pfam" id="PF03403">
    <property type="entry name" value="PAF-AH_p_II"/>
    <property type="match status" value="1"/>
</dbReference>
<dbReference type="GO" id="GO:0003847">
    <property type="term" value="F:1-alkyl-2-acetylglycerophosphocholine esterase activity"/>
    <property type="evidence" value="ECO:0007669"/>
    <property type="project" value="UniProtKB-UniRule"/>
</dbReference>
<keyword evidence="9" id="KW-1185">Reference proteome</keyword>
<proteinExistence type="predicted"/>
<keyword evidence="4 5" id="KW-0443">Lipid metabolism</keyword>
<comment type="catalytic activity">
    <reaction evidence="5">
        <text>a 1-O-alkyl-2-acetyl-sn-glycero-3-phosphocholine + H2O = a 1-O-alkyl-sn-glycero-3-phosphocholine + acetate + H(+)</text>
        <dbReference type="Rhea" id="RHEA:17777"/>
        <dbReference type="ChEBI" id="CHEBI:15377"/>
        <dbReference type="ChEBI" id="CHEBI:15378"/>
        <dbReference type="ChEBI" id="CHEBI:30089"/>
        <dbReference type="ChEBI" id="CHEBI:30909"/>
        <dbReference type="ChEBI" id="CHEBI:36707"/>
        <dbReference type="EC" id="3.1.1.47"/>
    </reaction>
</comment>
<evidence type="ECO:0000313" key="9">
    <source>
        <dbReference type="Proteomes" id="UP000267096"/>
    </source>
</evidence>
<dbReference type="EC" id="3.1.1.47" evidence="1 5"/>
<evidence type="ECO:0000256" key="7">
    <source>
        <dbReference type="SAM" id="MobiDB-lite"/>
    </source>
</evidence>
<dbReference type="OrthoDB" id="2363873at2759"/>
<dbReference type="Proteomes" id="UP000267096">
    <property type="component" value="Unassembled WGS sequence"/>
</dbReference>
<name>A0A0M3JYT7_ANISI</name>
<dbReference type="PANTHER" id="PTHR10272">
    <property type="entry name" value="PLATELET-ACTIVATING FACTOR ACETYLHYDROLASE"/>
    <property type="match status" value="1"/>
</dbReference>
<feature type="active site" description="Nucleophile" evidence="6">
    <location>
        <position position="308"/>
    </location>
</feature>
<reference evidence="8 9" key="2">
    <citation type="submission" date="2018-11" db="EMBL/GenBank/DDBJ databases">
        <authorList>
            <consortium name="Pathogen Informatics"/>
        </authorList>
    </citation>
    <scope>NUCLEOTIDE SEQUENCE [LARGE SCALE GENOMIC DNA]</scope>
</reference>
<keyword evidence="2 5" id="KW-0378">Hydrolase</keyword>
<dbReference type="SUPFAM" id="SSF53474">
    <property type="entry name" value="alpha/beta-Hydrolases"/>
    <property type="match status" value="1"/>
</dbReference>
<evidence type="ECO:0000256" key="4">
    <source>
        <dbReference type="ARBA" id="ARBA00023098"/>
    </source>
</evidence>
<feature type="region of interest" description="Disordered" evidence="7">
    <location>
        <begin position="1"/>
        <end position="27"/>
    </location>
</feature>
<evidence type="ECO:0000256" key="3">
    <source>
        <dbReference type="ARBA" id="ARBA00022963"/>
    </source>
</evidence>
<dbReference type="PANTHER" id="PTHR10272:SF0">
    <property type="entry name" value="PLATELET-ACTIVATING FACTOR ACETYLHYDROLASE"/>
    <property type="match status" value="1"/>
</dbReference>
<accession>A0A0M3JYT7</accession>
<protein>
    <recommendedName>
        <fullName evidence="1 5">1-alkyl-2-acetylglycerophosphocholine esterase</fullName>
        <ecNumber evidence="1 5">3.1.1.47</ecNumber>
    </recommendedName>
</protein>
<reference evidence="10" key="1">
    <citation type="submission" date="2017-02" db="UniProtKB">
        <authorList>
            <consortium name="WormBaseParasite"/>
        </authorList>
    </citation>
    <scope>IDENTIFICATION</scope>
</reference>
<dbReference type="WBParaSite" id="ASIM_0001362801-mRNA-1">
    <property type="protein sequence ID" value="ASIM_0001362801-mRNA-1"/>
    <property type="gene ID" value="ASIM_0001362801"/>
</dbReference>
<organism evidence="10">
    <name type="scientific">Anisakis simplex</name>
    <name type="common">Herring worm</name>
    <dbReference type="NCBI Taxonomy" id="6269"/>
    <lineage>
        <taxon>Eukaryota</taxon>
        <taxon>Metazoa</taxon>
        <taxon>Ecdysozoa</taxon>
        <taxon>Nematoda</taxon>
        <taxon>Chromadorea</taxon>
        <taxon>Rhabditida</taxon>
        <taxon>Spirurina</taxon>
        <taxon>Ascaridomorpha</taxon>
        <taxon>Ascaridoidea</taxon>
        <taxon>Anisakidae</taxon>
        <taxon>Anisakis</taxon>
        <taxon>Anisakis simplex complex</taxon>
    </lineage>
</organism>
<sequence length="461" mass="51747">MGITGSSLSGDRSGNSTQNNDGTNNSSSKLLLPKVGFGKYEVGCADIMIADGDEGDLGVFARIFYPSDRNDVRSASNGSTQSDHSDRPVWLPRKEYIDGCALYKNTSPRKLNFVFDWFIGERRINAKWHQALYSRLDQNGTKKQNISFPVVIFSHGLSACRHFYSVFCTSLASYGFVVAAIEHRDRSACWTYKLDVDPINGTTTEKSINLRKLTSTDNEFRVRNQQRVKAAFSNSRSEHELGILQLHKRVSECVKLLNVLEEINLGQCSSTSTDRKQMGCRIVLGNSFDWSQFKGRLNMSKSSIVGHSFGGATAIAASAFSTDFTTAIVLDGWMLPVERELYERIQQPTLFLNASLFQWPSNVNSMHKVTLNNNGSTIVTLNDTTHQSFTDFSVLSPGFISRKIGFHGHMEPHRCYEAILELTVHYIRKHSLEDDVDLKSVINNYNDFVYEGTNFDLKESA</sequence>
<dbReference type="EMBL" id="UYRR01031305">
    <property type="protein sequence ID" value="VDK48823.1"/>
    <property type="molecule type" value="Genomic_DNA"/>
</dbReference>
<evidence type="ECO:0000256" key="2">
    <source>
        <dbReference type="ARBA" id="ARBA00022801"/>
    </source>
</evidence>
<gene>
    <name evidence="8" type="ORF">ASIM_LOCUS13056</name>
</gene>
<evidence type="ECO:0000256" key="6">
    <source>
        <dbReference type="PIRSR" id="PIRSR018169-1"/>
    </source>
</evidence>
<dbReference type="InterPro" id="IPR029058">
    <property type="entry name" value="AB_hydrolase_fold"/>
</dbReference>
<dbReference type="InterPro" id="IPR016715">
    <property type="entry name" value="PAF_acetylhydro_eukaryote"/>
</dbReference>
<feature type="active site" description="Charge relay system" evidence="6">
    <location>
        <position position="331"/>
    </location>
</feature>
<feature type="active site" description="Charge relay system" evidence="6">
    <location>
        <position position="386"/>
    </location>
</feature>